<comment type="subcellular location">
    <subcellularLocation>
        <location evidence="1">Membrane</location>
        <topology evidence="1">Multi-pass membrane protein</topology>
    </subcellularLocation>
</comment>
<dbReference type="SMART" id="SM00382">
    <property type="entry name" value="AAA"/>
    <property type="match status" value="1"/>
</dbReference>
<dbReference type="GO" id="GO:0016887">
    <property type="term" value="F:ATP hydrolysis activity"/>
    <property type="evidence" value="ECO:0007669"/>
    <property type="project" value="InterPro"/>
</dbReference>
<keyword evidence="5" id="KW-0547">Nucleotide-binding</keyword>
<proteinExistence type="predicted"/>
<accession>A0A9P6Q7J4</accession>
<dbReference type="InterPro" id="IPR027417">
    <property type="entry name" value="P-loop_NTPase"/>
</dbReference>
<evidence type="ECO:0000256" key="4">
    <source>
        <dbReference type="ARBA" id="ARBA00022737"/>
    </source>
</evidence>
<evidence type="ECO:0000256" key="7">
    <source>
        <dbReference type="ARBA" id="ARBA00022989"/>
    </source>
</evidence>
<dbReference type="InterPro" id="IPR003593">
    <property type="entry name" value="AAA+_ATPase"/>
</dbReference>
<keyword evidence="8 10" id="KW-0472">Membrane</keyword>
<feature type="transmembrane region" description="Helical" evidence="10">
    <location>
        <begin position="474"/>
        <end position="494"/>
    </location>
</feature>
<keyword evidence="4" id="KW-0677">Repeat</keyword>
<feature type="domain" description="ABC transporter" evidence="11">
    <location>
        <begin position="673"/>
        <end position="904"/>
    </location>
</feature>
<comment type="caution">
    <text evidence="12">The sequence shown here is derived from an EMBL/GenBank/DDBJ whole genome shotgun (WGS) entry which is preliminary data.</text>
</comment>
<evidence type="ECO:0000256" key="2">
    <source>
        <dbReference type="ARBA" id="ARBA00022448"/>
    </source>
</evidence>
<dbReference type="SUPFAM" id="SSF52540">
    <property type="entry name" value="P-loop containing nucleoside triphosphate hydrolases"/>
    <property type="match status" value="1"/>
</dbReference>
<evidence type="ECO:0000256" key="3">
    <source>
        <dbReference type="ARBA" id="ARBA00022692"/>
    </source>
</evidence>
<keyword evidence="2" id="KW-0813">Transport</keyword>
<dbReference type="PROSITE" id="PS00211">
    <property type="entry name" value="ABC_TRANSPORTER_1"/>
    <property type="match status" value="1"/>
</dbReference>
<evidence type="ECO:0000256" key="6">
    <source>
        <dbReference type="ARBA" id="ARBA00022840"/>
    </source>
</evidence>
<dbReference type="FunFam" id="3.40.50.300:FF:000665">
    <property type="entry name" value="ABC transporter A family member 2"/>
    <property type="match status" value="1"/>
</dbReference>
<feature type="transmembrane region" description="Helical" evidence="10">
    <location>
        <begin position="450"/>
        <end position="468"/>
    </location>
</feature>
<dbReference type="InterPro" id="IPR017871">
    <property type="entry name" value="ABC_transporter-like_CS"/>
</dbReference>
<dbReference type="EMBL" id="JAAAJA010000099">
    <property type="protein sequence ID" value="KAG0262361.1"/>
    <property type="molecule type" value="Genomic_DNA"/>
</dbReference>
<dbReference type="OrthoDB" id="8061355at2759"/>
<dbReference type="Proteomes" id="UP000726737">
    <property type="component" value="Unassembled WGS sequence"/>
</dbReference>
<sequence>MLRSDSKSTYAFSSEQRLSNSSSSHALVTANPPQQQIYADLTQIPMQDLDSDAKPHVHQHDPLPPAVDFSQVSPSTRYQFRALARRALSYHRRQRFTNICCLIIWPLFLVILCFVITLLSSDGSRGYEGPVAFCVNEVDPLNDSGFSLINVPEPTGGRTKPAAAWYPNAINFGQGWNKNLPCVRWFGETYPVKAPYENVTAADMAQPDSFYAPPPPGGWFNLKEIIKTYNREHPSARYDTQPAFWEWDNVNQTVYYLTADAQVAQTLGTTPNVTKSFFTEEWPPTDPRIAYNATGPGVTPGTGLLGAIPVRYSNRWRYETVLGPDGLPTNGDGEKFSAQNFIQIQDQASIDKTIQDMIYDIANKNTINQYEDMPFGAMLFDVLDPAKSSIKMTMQFGQPPSGEYSYDARETTSAGLRQIIAMTQMTNAMNGLKSSSYYLAHYFEFMTMQLILSLFFCLACAAISSQVVHRTNPLIIIVLLLIWAHTQTALAFAISACFSKTRRATLIVYFVVAVSCILSAATEMIFKDGTPFAWYIHPSFSFFAILNKAILHASRVNGLYPLVWVDFAAGTTLFKCLMLLLGESVLFMILTFYIDAVAPSEYGVQKPWHFPISSLFKKRGPSTAAARDPESRLVNDHNVNTDHSNDTLEGGDADVYAERDRVRTQYDPAMTPLIINNLFHCYSGKVEPALKGMSFGVETNTVLGLLGPNGAGKSTMIHLLTGLYSPTSGTAHVAGANIRTDMAIVHAKIGVCPQHDILWGDLTVADHLLFYSRLRGIPPSLEQQAVTYAIASVSLTAFRDRQVKGLSGGERRRVSIAIALLGDNSVIFLDEPSTGLDPAVRRVIWDIINRVKVNRTVVLTTHSMEEADILSDRIAIMTSGRLRCMGSSLHLKELYGTGFRLDVSSKPGRLEEACQGVEGQILKGMQFRRIDKFTNATTFEFDLQSQRGGHGQAGRGQLSKIFSLLSQPGLFPAIEDWGLSQTTLEDVFIKIVTDGDSALEMPMIVAP</sequence>
<feature type="region of interest" description="Disordered" evidence="9">
    <location>
        <begin position="621"/>
        <end position="654"/>
    </location>
</feature>
<evidence type="ECO:0000313" key="12">
    <source>
        <dbReference type="EMBL" id="KAG0262361.1"/>
    </source>
</evidence>
<feature type="transmembrane region" description="Helical" evidence="10">
    <location>
        <begin position="506"/>
        <end position="526"/>
    </location>
</feature>
<evidence type="ECO:0000256" key="8">
    <source>
        <dbReference type="ARBA" id="ARBA00023136"/>
    </source>
</evidence>
<feature type="transmembrane region" description="Helical" evidence="10">
    <location>
        <begin position="96"/>
        <end position="119"/>
    </location>
</feature>
<dbReference type="InterPro" id="IPR026082">
    <property type="entry name" value="ABCA"/>
</dbReference>
<feature type="transmembrane region" description="Helical" evidence="10">
    <location>
        <begin position="572"/>
        <end position="594"/>
    </location>
</feature>
<evidence type="ECO:0000256" key="9">
    <source>
        <dbReference type="SAM" id="MobiDB-lite"/>
    </source>
</evidence>
<evidence type="ECO:0000256" key="10">
    <source>
        <dbReference type="SAM" id="Phobius"/>
    </source>
</evidence>
<feature type="compositionally biased region" description="Basic and acidic residues" evidence="9">
    <location>
        <begin position="627"/>
        <end position="646"/>
    </location>
</feature>
<organism evidence="12 13">
    <name type="scientific">Mortierella polycephala</name>
    <dbReference type="NCBI Taxonomy" id="41804"/>
    <lineage>
        <taxon>Eukaryota</taxon>
        <taxon>Fungi</taxon>
        <taxon>Fungi incertae sedis</taxon>
        <taxon>Mucoromycota</taxon>
        <taxon>Mortierellomycotina</taxon>
        <taxon>Mortierellomycetes</taxon>
        <taxon>Mortierellales</taxon>
        <taxon>Mortierellaceae</taxon>
        <taxon>Mortierella</taxon>
    </lineage>
</organism>
<keyword evidence="6" id="KW-0067">ATP-binding</keyword>
<name>A0A9P6Q7J4_9FUNG</name>
<keyword evidence="3 10" id="KW-0812">Transmembrane</keyword>
<dbReference type="PANTHER" id="PTHR19229">
    <property type="entry name" value="ATP-BINDING CASSETTE TRANSPORTER SUBFAMILY A ABCA"/>
    <property type="match status" value="1"/>
</dbReference>
<protein>
    <recommendedName>
        <fullName evidence="11">ABC transporter domain-containing protein</fullName>
    </recommendedName>
</protein>
<keyword evidence="7 10" id="KW-1133">Transmembrane helix</keyword>
<dbReference type="InterPro" id="IPR003439">
    <property type="entry name" value="ABC_transporter-like_ATP-bd"/>
</dbReference>
<evidence type="ECO:0000313" key="13">
    <source>
        <dbReference type="Proteomes" id="UP000726737"/>
    </source>
</evidence>
<dbReference type="Pfam" id="PF00005">
    <property type="entry name" value="ABC_tran"/>
    <property type="match status" value="1"/>
</dbReference>
<evidence type="ECO:0000256" key="5">
    <source>
        <dbReference type="ARBA" id="ARBA00022741"/>
    </source>
</evidence>
<dbReference type="PANTHER" id="PTHR19229:SF36">
    <property type="entry name" value="ATP-BINDING CASSETTE SUB-FAMILY A MEMBER 2"/>
    <property type="match status" value="1"/>
</dbReference>
<dbReference type="AlphaFoldDB" id="A0A9P6Q7J4"/>
<keyword evidence="13" id="KW-1185">Reference proteome</keyword>
<dbReference type="Gene3D" id="3.40.50.300">
    <property type="entry name" value="P-loop containing nucleotide triphosphate hydrolases"/>
    <property type="match status" value="1"/>
</dbReference>
<dbReference type="GO" id="GO:0140359">
    <property type="term" value="F:ABC-type transporter activity"/>
    <property type="evidence" value="ECO:0007669"/>
    <property type="project" value="InterPro"/>
</dbReference>
<gene>
    <name evidence="12" type="ORF">BG011_010244</name>
</gene>
<dbReference type="GO" id="GO:0005524">
    <property type="term" value="F:ATP binding"/>
    <property type="evidence" value="ECO:0007669"/>
    <property type="project" value="UniProtKB-KW"/>
</dbReference>
<dbReference type="CDD" id="cd03263">
    <property type="entry name" value="ABC_subfamily_A"/>
    <property type="match status" value="1"/>
</dbReference>
<dbReference type="GO" id="GO:0016020">
    <property type="term" value="C:membrane"/>
    <property type="evidence" value="ECO:0007669"/>
    <property type="project" value="UniProtKB-SubCell"/>
</dbReference>
<dbReference type="PROSITE" id="PS50893">
    <property type="entry name" value="ABC_TRANSPORTER_2"/>
    <property type="match status" value="1"/>
</dbReference>
<reference evidence="12" key="1">
    <citation type="journal article" date="2020" name="Fungal Divers.">
        <title>Resolving the Mortierellaceae phylogeny through synthesis of multi-gene phylogenetics and phylogenomics.</title>
        <authorList>
            <person name="Vandepol N."/>
            <person name="Liber J."/>
            <person name="Desiro A."/>
            <person name="Na H."/>
            <person name="Kennedy M."/>
            <person name="Barry K."/>
            <person name="Grigoriev I.V."/>
            <person name="Miller A.N."/>
            <person name="O'Donnell K."/>
            <person name="Stajich J.E."/>
            <person name="Bonito G."/>
        </authorList>
    </citation>
    <scope>NUCLEOTIDE SEQUENCE</scope>
    <source>
        <strain evidence="12">KOD948</strain>
    </source>
</reference>
<evidence type="ECO:0000256" key="1">
    <source>
        <dbReference type="ARBA" id="ARBA00004141"/>
    </source>
</evidence>
<evidence type="ECO:0000259" key="11">
    <source>
        <dbReference type="PROSITE" id="PS50893"/>
    </source>
</evidence>